<dbReference type="PANTHER" id="PTHR24251">
    <property type="entry name" value="OVOCHYMASE-RELATED"/>
    <property type="match status" value="1"/>
</dbReference>
<evidence type="ECO:0000313" key="5">
    <source>
        <dbReference type="EMBL" id="ELU17992.1"/>
    </source>
</evidence>
<accession>R7VHD3</accession>
<dbReference type="InterPro" id="IPR000859">
    <property type="entry name" value="CUB_dom"/>
</dbReference>
<dbReference type="AlphaFoldDB" id="R7VHD3"/>
<evidence type="ECO:0000256" key="2">
    <source>
        <dbReference type="ARBA" id="ARBA00023157"/>
    </source>
</evidence>
<dbReference type="InterPro" id="IPR035914">
    <property type="entry name" value="Sperma_CUB_dom_sf"/>
</dbReference>
<dbReference type="STRING" id="283909.R7VHD3"/>
<dbReference type="EMBL" id="KB292179">
    <property type="protein sequence ID" value="ELU17992.1"/>
    <property type="molecule type" value="Genomic_DNA"/>
</dbReference>
<reference evidence="7" key="1">
    <citation type="submission" date="2012-12" db="EMBL/GenBank/DDBJ databases">
        <authorList>
            <person name="Hellsten U."/>
            <person name="Grimwood J."/>
            <person name="Chapman J.A."/>
            <person name="Shapiro H."/>
            <person name="Aerts A."/>
            <person name="Otillar R.P."/>
            <person name="Terry A.Y."/>
            <person name="Boore J.L."/>
            <person name="Simakov O."/>
            <person name="Marletaz F."/>
            <person name="Cho S.-J."/>
            <person name="Edsinger-Gonzales E."/>
            <person name="Havlak P."/>
            <person name="Kuo D.-H."/>
            <person name="Larsson T."/>
            <person name="Lv J."/>
            <person name="Arendt D."/>
            <person name="Savage R."/>
            <person name="Osoegawa K."/>
            <person name="de Jong P."/>
            <person name="Lindberg D.R."/>
            <person name="Seaver E.C."/>
            <person name="Weisblat D.A."/>
            <person name="Putnam N.H."/>
            <person name="Grigoriev I.V."/>
            <person name="Rokhsar D.S."/>
        </authorList>
    </citation>
    <scope>NUCLEOTIDE SEQUENCE</scope>
    <source>
        <strain evidence="7">I ESC-2004</strain>
    </source>
</reference>
<dbReference type="Proteomes" id="UP000014760">
    <property type="component" value="Unassembled WGS sequence"/>
</dbReference>
<evidence type="ECO:0000313" key="6">
    <source>
        <dbReference type="EnsemblMetazoa" id="CapteP47444"/>
    </source>
</evidence>
<reference evidence="6" key="3">
    <citation type="submission" date="2015-06" db="UniProtKB">
        <authorList>
            <consortium name="EnsemblMetazoa"/>
        </authorList>
    </citation>
    <scope>IDENTIFICATION</scope>
</reference>
<keyword evidence="1" id="KW-0677">Repeat</keyword>
<name>R7VHD3_CAPTE</name>
<dbReference type="Gene3D" id="2.60.120.290">
    <property type="entry name" value="Spermadhesin, CUB domain"/>
    <property type="match status" value="1"/>
</dbReference>
<dbReference type="Pfam" id="PF00431">
    <property type="entry name" value="CUB"/>
    <property type="match status" value="1"/>
</dbReference>
<proteinExistence type="predicted"/>
<dbReference type="OMA" id="WYIRANT"/>
<feature type="non-terminal residue" evidence="5">
    <location>
        <position position="1"/>
    </location>
</feature>
<dbReference type="CDD" id="cd00041">
    <property type="entry name" value="CUB"/>
    <property type="match status" value="1"/>
</dbReference>
<sequence length="99" mass="11356">SGTLVSPNYPYPYATGLRCLSIIRAPKHSFIMITFEHMDIEDEEYCLYDWLKIVDLDRNISAKHCGKIIPADLLMDTTMVEIRFFSDNAEGGVGYKLNY</sequence>
<dbReference type="PROSITE" id="PS01180">
    <property type="entry name" value="CUB"/>
    <property type="match status" value="1"/>
</dbReference>
<comment type="caution">
    <text evidence="3">Lacks conserved residue(s) required for the propagation of feature annotation.</text>
</comment>
<reference evidence="5 7" key="2">
    <citation type="journal article" date="2013" name="Nature">
        <title>Insights into bilaterian evolution from three spiralian genomes.</title>
        <authorList>
            <person name="Simakov O."/>
            <person name="Marletaz F."/>
            <person name="Cho S.J."/>
            <person name="Edsinger-Gonzales E."/>
            <person name="Havlak P."/>
            <person name="Hellsten U."/>
            <person name="Kuo D.H."/>
            <person name="Larsson T."/>
            <person name="Lv J."/>
            <person name="Arendt D."/>
            <person name="Savage R."/>
            <person name="Osoegawa K."/>
            <person name="de Jong P."/>
            <person name="Grimwood J."/>
            <person name="Chapman J.A."/>
            <person name="Shapiro H."/>
            <person name="Aerts A."/>
            <person name="Otillar R.P."/>
            <person name="Terry A.Y."/>
            <person name="Boore J.L."/>
            <person name="Grigoriev I.V."/>
            <person name="Lindberg D.R."/>
            <person name="Seaver E.C."/>
            <person name="Weisblat D.A."/>
            <person name="Putnam N.H."/>
            <person name="Rokhsar D.S."/>
        </authorList>
    </citation>
    <scope>NUCLEOTIDE SEQUENCE</scope>
    <source>
        <strain evidence="5 7">I ESC-2004</strain>
    </source>
</reference>
<feature type="domain" description="CUB" evidence="4">
    <location>
        <begin position="1"/>
        <end position="99"/>
    </location>
</feature>
<evidence type="ECO:0000259" key="4">
    <source>
        <dbReference type="PROSITE" id="PS01180"/>
    </source>
</evidence>
<keyword evidence="2" id="KW-1015">Disulfide bond</keyword>
<dbReference type="HOGENOM" id="CLU_103588_4_0_1"/>
<dbReference type="OrthoDB" id="6118973at2759"/>
<protein>
    <recommendedName>
        <fullName evidence="4">CUB domain-containing protein</fullName>
    </recommendedName>
</protein>
<dbReference type="EnsemblMetazoa" id="CapteT47444">
    <property type="protein sequence ID" value="CapteP47444"/>
    <property type="gene ID" value="CapteG47444"/>
</dbReference>
<dbReference type="SUPFAM" id="SSF49854">
    <property type="entry name" value="Spermadhesin, CUB domain"/>
    <property type="match status" value="1"/>
</dbReference>
<gene>
    <name evidence="5" type="ORF">CAPTEDRAFT_47444</name>
</gene>
<evidence type="ECO:0000256" key="1">
    <source>
        <dbReference type="ARBA" id="ARBA00022737"/>
    </source>
</evidence>
<evidence type="ECO:0000313" key="7">
    <source>
        <dbReference type="Proteomes" id="UP000014760"/>
    </source>
</evidence>
<evidence type="ECO:0000256" key="3">
    <source>
        <dbReference type="PROSITE-ProRule" id="PRU00059"/>
    </source>
</evidence>
<dbReference type="SMART" id="SM00042">
    <property type="entry name" value="CUB"/>
    <property type="match status" value="1"/>
</dbReference>
<organism evidence="5">
    <name type="scientific">Capitella teleta</name>
    <name type="common">Polychaete worm</name>
    <dbReference type="NCBI Taxonomy" id="283909"/>
    <lineage>
        <taxon>Eukaryota</taxon>
        <taxon>Metazoa</taxon>
        <taxon>Spiralia</taxon>
        <taxon>Lophotrochozoa</taxon>
        <taxon>Annelida</taxon>
        <taxon>Polychaeta</taxon>
        <taxon>Sedentaria</taxon>
        <taxon>Scolecida</taxon>
        <taxon>Capitellidae</taxon>
        <taxon>Capitella</taxon>
    </lineage>
</organism>
<dbReference type="EMBL" id="AMQN01016546">
    <property type="status" value="NOT_ANNOTATED_CDS"/>
    <property type="molecule type" value="Genomic_DNA"/>
</dbReference>
<feature type="non-terminal residue" evidence="5">
    <location>
        <position position="99"/>
    </location>
</feature>
<keyword evidence="7" id="KW-1185">Reference proteome</keyword>